<dbReference type="STRING" id="1121298.SAMN05444401_1640"/>
<feature type="domain" description="Peptidase S8/S53" evidence="7">
    <location>
        <begin position="1033"/>
        <end position="1153"/>
    </location>
</feature>
<dbReference type="OrthoDB" id="2744137at2"/>
<dbReference type="PANTHER" id="PTHR43806:SF11">
    <property type="entry name" value="CEREVISIN-RELATED"/>
    <property type="match status" value="1"/>
</dbReference>
<proteinExistence type="inferred from homology"/>
<feature type="active site" description="Charge relay system" evidence="6">
    <location>
        <position position="703"/>
    </location>
</feature>
<evidence type="ECO:0000256" key="5">
    <source>
        <dbReference type="PIRSR" id="PIRSR615500-1"/>
    </source>
</evidence>
<dbReference type="InterPro" id="IPR022398">
    <property type="entry name" value="Peptidase_S8_His-AS"/>
</dbReference>
<feature type="active site" description="Charge relay system" evidence="5 6">
    <location>
        <position position="127"/>
    </location>
</feature>
<gene>
    <name evidence="9" type="ORF">SAMN05444401_1640</name>
</gene>
<accession>A0A1M6EPC0</accession>
<dbReference type="InterPro" id="IPR034045">
    <property type="entry name" value="Pep_S8_CspA-like"/>
</dbReference>
<keyword evidence="3 6" id="KW-0378">Hydrolase</keyword>
<dbReference type="InterPro" id="IPR000209">
    <property type="entry name" value="Peptidase_S8/S53_dom"/>
</dbReference>
<dbReference type="AlphaFoldDB" id="A0A1M6EPC0"/>
<dbReference type="PANTHER" id="PTHR43806">
    <property type="entry name" value="PEPTIDASE S8"/>
    <property type="match status" value="1"/>
</dbReference>
<feature type="domain" description="Csp protease B prodomain" evidence="8">
    <location>
        <begin position="4"/>
        <end position="92"/>
    </location>
</feature>
<protein>
    <submittedName>
        <fullName evidence="9">Subtilase family protein</fullName>
    </submittedName>
</protein>
<feature type="active site" description="Charge relay system" evidence="5 6">
    <location>
        <position position="495"/>
    </location>
</feature>
<dbReference type="EMBL" id="FQZO01000002">
    <property type="protein sequence ID" value="SHI87120.1"/>
    <property type="molecule type" value="Genomic_DNA"/>
</dbReference>
<keyword evidence="10" id="KW-1185">Reference proteome</keyword>
<dbReference type="Gene3D" id="3.30.70.2980">
    <property type="match status" value="1"/>
</dbReference>
<sequence>MAGNALLNLLINLPPELYEKIVDLSSSSQFLTNKVELEVLIGDNVDNVRQAVDNIGGTFENLGYGYGIITLPVDKIKDISKVTGIHYLELPQVLYTSSLDSNRAACVPEVWLVDKLTGEGVLVGFIDTGIDYTLPAFRTDAGGTRIEYLYDLAQQGKVWNKKQIDEALLSPDPYAMINFRDSTGHGTHVAGIACAGGNINRENYGVAYNSSISMVKITGVEGINFTLSTQILRGIKFLIDRARELNLPLVINLSWSTNDGAHNGSSILEQYINTVSSVERLSFVVASGNEGDRAHHVGGDLRDVINIGMNVSPGENGVIMQFYKPLLADVSVEVINPSGNSSGIVKIQQGYKSINVGGDRFLYYYTGPKPFNINGEIIITLVSPSGPITSGQWNIRLTTEGPDRGRFDIWMPTSERLNPGTRFLQPDVFNTLGIPATVQNVISVGSYNYLTNTISPFSGRGIYGNGFIKPDVVAPGENITSFLPGGNTGPKSGTSMAAPHVSGICALLMQWGIVQGNDPFLYGDRLRYYLLRGAKRIRREESYPNPTWGYGVVCAKDALDMAKLSVGGRSMDIEKDDILTRAEKEKYKINQVKSFRQVSPGANYLDPTYANYVIEYDGDIVGATEATGFASAFILDENYAVLSVKRGREEELTARVKEIVFIDPGRIYTLCQVSPLESANILQFHKNPYLTLTGQGVLLGILDTGIDYMNLEFMFEDDTSKVLRLWDQSISIGKAPNNIPFGSEYTMDDINRAIKAARSGGDPYAIVPSKDINGHGTHMCGLMGAKGRNPILVGAAPDSRFIVVKLKSIQPEVSEDYGVEDTIVAKYNDTDIILALKYIYNVARELNTPISILVPVGSNLGGHDGNTILEKYIDQLTKIRGIVISIPTGNEGFSDTHTEGEFDKTGDIKIIELSVAPEENELMFEIWCNKPDKISLGVVSPSGEVIEKIPARRGEVEQVNFVYERSILYVKYFIPEEATGDELIRVMITNIREGIWQFRLYGDLVVDGRYNSWIPQRDLIKEGTRFLNPNQFITLTLPSTAAGAITVGYYNQNNNTAVAQSGRGYTRDGRIKPEISAGGINALTTAVGGGTTTVTGSSVAAAVTAGANALLLQWGIVDGNDPTLYSQKLKTYLIRGANKRPGEVYPNPQWGYGTLNLEGVFNNIRVKTSIDEDID</sequence>
<keyword evidence="2 6" id="KW-0645">Protease</keyword>
<name>A0A1M6EPC0_9CLOT</name>
<feature type="domain" description="Peptidase S8/S53" evidence="7">
    <location>
        <begin position="694"/>
        <end position="813"/>
    </location>
</feature>
<dbReference type="PRINTS" id="PR00723">
    <property type="entry name" value="SUBTILISIN"/>
</dbReference>
<dbReference type="GO" id="GO:0006508">
    <property type="term" value="P:proteolysis"/>
    <property type="evidence" value="ECO:0007669"/>
    <property type="project" value="UniProtKB-KW"/>
</dbReference>
<dbReference type="InterPro" id="IPR050131">
    <property type="entry name" value="Peptidase_S8_subtilisin-like"/>
</dbReference>
<evidence type="ECO:0000256" key="1">
    <source>
        <dbReference type="ARBA" id="ARBA00011073"/>
    </source>
</evidence>
<dbReference type="PROSITE" id="PS00137">
    <property type="entry name" value="SUBTILASE_HIS"/>
    <property type="match status" value="1"/>
</dbReference>
<dbReference type="InterPro" id="IPR041365">
    <property type="entry name" value="CspB_prodomain"/>
</dbReference>
<dbReference type="InterPro" id="IPR023828">
    <property type="entry name" value="Peptidase_S8_Ser-AS"/>
</dbReference>
<dbReference type="SUPFAM" id="SSF52743">
    <property type="entry name" value="Subtilisin-like"/>
    <property type="match status" value="2"/>
</dbReference>
<feature type="active site" description="Charge relay system" evidence="6">
    <location>
        <position position="775"/>
    </location>
</feature>
<dbReference type="InterPro" id="IPR036852">
    <property type="entry name" value="Peptidase_S8/S53_dom_sf"/>
</dbReference>
<dbReference type="Gene3D" id="2.60.120.1290">
    <property type="match status" value="2"/>
</dbReference>
<dbReference type="CDD" id="cd07478">
    <property type="entry name" value="Peptidases_S8_CspA-like"/>
    <property type="match status" value="2"/>
</dbReference>
<comment type="similarity">
    <text evidence="1 6">Belongs to the peptidase S8 family.</text>
</comment>
<keyword evidence="4 6" id="KW-0720">Serine protease</keyword>
<feature type="domain" description="Peptidase S8/S53" evidence="7">
    <location>
        <begin position="430"/>
        <end position="534"/>
    </location>
</feature>
<evidence type="ECO:0000256" key="6">
    <source>
        <dbReference type="PROSITE-ProRule" id="PRU01240"/>
    </source>
</evidence>
<dbReference type="PROSITE" id="PS51892">
    <property type="entry name" value="SUBTILASE"/>
    <property type="match status" value="2"/>
</dbReference>
<evidence type="ECO:0000313" key="10">
    <source>
        <dbReference type="Proteomes" id="UP000184080"/>
    </source>
</evidence>
<dbReference type="InterPro" id="IPR015500">
    <property type="entry name" value="Peptidase_S8_subtilisin-rel"/>
</dbReference>
<feature type="active site" description="Charge relay system" evidence="6">
    <location>
        <position position="1098"/>
    </location>
</feature>
<dbReference type="PROSITE" id="PS50890">
    <property type="entry name" value="PUA"/>
    <property type="match status" value="1"/>
</dbReference>
<feature type="domain" description="Peptidase S8/S53" evidence="7">
    <location>
        <begin position="118"/>
        <end position="299"/>
    </location>
</feature>
<evidence type="ECO:0000259" key="7">
    <source>
        <dbReference type="Pfam" id="PF00082"/>
    </source>
</evidence>
<evidence type="ECO:0000256" key="4">
    <source>
        <dbReference type="ARBA" id="ARBA00022825"/>
    </source>
</evidence>
<feature type="active site" description="Charge relay system" evidence="5 6">
    <location>
        <position position="185"/>
    </location>
</feature>
<dbReference type="Pfam" id="PF00082">
    <property type="entry name" value="Peptidase_S8"/>
    <property type="match status" value="4"/>
</dbReference>
<dbReference type="Pfam" id="PF18425">
    <property type="entry name" value="CspB_prodomain"/>
    <property type="match status" value="1"/>
</dbReference>
<evidence type="ECO:0000259" key="8">
    <source>
        <dbReference type="Pfam" id="PF18425"/>
    </source>
</evidence>
<evidence type="ECO:0000256" key="2">
    <source>
        <dbReference type="ARBA" id="ARBA00022670"/>
    </source>
</evidence>
<dbReference type="Gene3D" id="3.40.50.200">
    <property type="entry name" value="Peptidase S8/S53 domain"/>
    <property type="match status" value="2"/>
</dbReference>
<dbReference type="RefSeq" id="WP_083599798.1">
    <property type="nucleotide sequence ID" value="NZ_FQZO01000002.1"/>
</dbReference>
<evidence type="ECO:0000313" key="9">
    <source>
        <dbReference type="EMBL" id="SHI87120.1"/>
    </source>
</evidence>
<dbReference type="PROSITE" id="PS00138">
    <property type="entry name" value="SUBTILASE_SER"/>
    <property type="match status" value="1"/>
</dbReference>
<evidence type="ECO:0000256" key="3">
    <source>
        <dbReference type="ARBA" id="ARBA00022801"/>
    </source>
</evidence>
<dbReference type="GO" id="GO:0004252">
    <property type="term" value="F:serine-type endopeptidase activity"/>
    <property type="evidence" value="ECO:0007669"/>
    <property type="project" value="UniProtKB-UniRule"/>
</dbReference>
<dbReference type="Proteomes" id="UP000184080">
    <property type="component" value="Unassembled WGS sequence"/>
</dbReference>
<reference evidence="9 10" key="1">
    <citation type="submission" date="2016-11" db="EMBL/GenBank/DDBJ databases">
        <authorList>
            <person name="Jaros S."/>
            <person name="Januszkiewicz K."/>
            <person name="Wedrychowicz H."/>
        </authorList>
    </citation>
    <scope>NUCLEOTIDE SEQUENCE [LARGE SCALE GENOMIC DNA]</scope>
    <source>
        <strain evidence="9 10">DSM 21864</strain>
    </source>
</reference>
<organism evidence="9 10">
    <name type="scientific">Clostridium amylolyticum</name>
    <dbReference type="NCBI Taxonomy" id="1121298"/>
    <lineage>
        <taxon>Bacteria</taxon>
        <taxon>Bacillati</taxon>
        <taxon>Bacillota</taxon>
        <taxon>Clostridia</taxon>
        <taxon>Eubacteriales</taxon>
        <taxon>Clostridiaceae</taxon>
        <taxon>Clostridium</taxon>
    </lineage>
</organism>